<feature type="chain" id="PRO_5036266869" description="Apple domain-containing protein" evidence="1">
    <location>
        <begin position="26"/>
        <end position="266"/>
    </location>
</feature>
<name>A0A8H6UU95_9EURO</name>
<proteinExistence type="predicted"/>
<comment type="caution">
    <text evidence="3">The sequence shown here is derived from an EMBL/GenBank/DDBJ whole genome shotgun (WGS) entry which is preliminary data.</text>
</comment>
<evidence type="ECO:0000313" key="2">
    <source>
        <dbReference type="EMBL" id="KAF7125930.1"/>
    </source>
</evidence>
<evidence type="ECO:0000313" key="4">
    <source>
        <dbReference type="Proteomes" id="UP000630445"/>
    </source>
</evidence>
<dbReference type="Proteomes" id="UP000662466">
    <property type="component" value="Unassembled WGS sequence"/>
</dbReference>
<dbReference type="Gene3D" id="3.50.4.10">
    <property type="entry name" value="Hepatocyte Growth Factor"/>
    <property type="match status" value="1"/>
</dbReference>
<accession>A0A8H6UU95</accession>
<dbReference type="AlphaFoldDB" id="A0A8H6UU95"/>
<gene>
    <name evidence="2" type="ORF">CNMCM5793_002289</name>
    <name evidence="3" type="ORF">CNMCM6106_002104</name>
</gene>
<dbReference type="OrthoDB" id="4508136at2759"/>
<feature type="signal peptide" evidence="1">
    <location>
        <begin position="1"/>
        <end position="25"/>
    </location>
</feature>
<organism evidence="3 5">
    <name type="scientific">Aspergillus hiratsukae</name>
    <dbReference type="NCBI Taxonomy" id="1194566"/>
    <lineage>
        <taxon>Eukaryota</taxon>
        <taxon>Fungi</taxon>
        <taxon>Dikarya</taxon>
        <taxon>Ascomycota</taxon>
        <taxon>Pezizomycotina</taxon>
        <taxon>Eurotiomycetes</taxon>
        <taxon>Eurotiomycetidae</taxon>
        <taxon>Eurotiales</taxon>
        <taxon>Aspergillaceae</taxon>
        <taxon>Aspergillus</taxon>
        <taxon>Aspergillus subgen. Fumigati</taxon>
    </lineage>
</organism>
<reference evidence="3" key="1">
    <citation type="submission" date="2020-06" db="EMBL/GenBank/DDBJ databases">
        <title>Draft genome sequences of strains closely related to Aspergillus parafelis and Aspergillus hiratsukae.</title>
        <authorList>
            <person name="Dos Santos R.A.C."/>
            <person name="Rivero-Menendez O."/>
            <person name="Steenwyk J.L."/>
            <person name="Mead M.E."/>
            <person name="Goldman G.H."/>
            <person name="Alastruey-Izquierdo A."/>
            <person name="Rokas A."/>
        </authorList>
    </citation>
    <scope>NUCLEOTIDE SEQUENCE</scope>
    <source>
        <strain evidence="2">CNM-CM5793</strain>
        <strain evidence="3">CNM-CM6106</strain>
    </source>
</reference>
<dbReference type="EMBL" id="JACBAD010001959">
    <property type="protein sequence ID" value="KAF7125930.1"/>
    <property type="molecule type" value="Genomic_DNA"/>
</dbReference>
<evidence type="ECO:0000256" key="1">
    <source>
        <dbReference type="SAM" id="SignalP"/>
    </source>
</evidence>
<evidence type="ECO:0000313" key="5">
    <source>
        <dbReference type="Proteomes" id="UP000662466"/>
    </source>
</evidence>
<protein>
    <recommendedName>
        <fullName evidence="6">Apple domain-containing protein</fullName>
    </recommendedName>
</protein>
<evidence type="ECO:0008006" key="6">
    <source>
        <dbReference type="Google" id="ProtNLM"/>
    </source>
</evidence>
<evidence type="ECO:0000313" key="3">
    <source>
        <dbReference type="EMBL" id="KAF7166180.1"/>
    </source>
</evidence>
<dbReference type="EMBL" id="JACBAF010002149">
    <property type="protein sequence ID" value="KAF7166180.1"/>
    <property type="molecule type" value="Genomic_DNA"/>
</dbReference>
<keyword evidence="4" id="KW-1185">Reference proteome</keyword>
<dbReference type="Proteomes" id="UP000630445">
    <property type="component" value="Unassembled WGS sequence"/>
</dbReference>
<sequence>MSRSTIHLLNLLIAIAAIQPLFVTALDCSDTPGNGEISYKAFCPSESLSGTEWFGGQQFSYDCTRWARTSSMDQSCAATVQECIEHCKLDSECRMSTWWSEGKKCFMIKQNQPIFGNEAGYVLLQKLKGDHNEDEMGDNAKLNTKALCPDFDKKEFFLQTPSNEKTKWRVYCDHRATKIQWAEQGVMNQTSTPYNTLLAHRHWDAGYRAFTWKDTDFSYTHLTVYNLPETSVANTLGRFYLQPAKGYREHVIARVDDTGLQFMRPL</sequence>
<keyword evidence="1" id="KW-0732">Signal</keyword>